<dbReference type="AlphaFoldDB" id="A0A1N7NM79"/>
<organism evidence="2 3">
    <name type="scientific">Thalassolituus maritimus</name>
    <dbReference type="NCBI Taxonomy" id="484498"/>
    <lineage>
        <taxon>Bacteria</taxon>
        <taxon>Pseudomonadati</taxon>
        <taxon>Pseudomonadota</taxon>
        <taxon>Gammaproteobacteria</taxon>
        <taxon>Oceanospirillales</taxon>
        <taxon>Oceanospirillaceae</taxon>
        <taxon>Thalassolituus</taxon>
    </lineage>
</organism>
<dbReference type="EMBL" id="FTOH01000007">
    <property type="protein sequence ID" value="SIS99338.1"/>
    <property type="molecule type" value="Genomic_DNA"/>
</dbReference>
<dbReference type="RefSeq" id="WP_076516449.1">
    <property type="nucleotide sequence ID" value="NZ_FTOH01000007.1"/>
</dbReference>
<proteinExistence type="predicted"/>
<sequence length="305" mass="32792">MNVTPALSALSLITCLAGCSESVPDIEIPDTGVAIIVETSLAKGDTDASVAAAVYDSGQPAPMIGGNVLEVTSESVTVILSGIDERDNFYSGQIGIPNPDTDTINIAIVHRPQETRQERWYPTEDILVDPGPGELEGFEATLLLPTAIEITAPQPGLTYSSRDDIIPLEWTGSPADDFKLVTYNRCRSTTDSDDLSWVYASQMDDDQQENIRIGDIIPATGALETSANLGGVVTGFVQFFIEATLSAATLGLYEPTEINFDKFILDSCTIQLSLVRQREGQFGEDFSGGSITGSRSDNLQVEYRP</sequence>
<evidence type="ECO:0000313" key="2">
    <source>
        <dbReference type="EMBL" id="SIS99338.1"/>
    </source>
</evidence>
<dbReference type="STRING" id="484498.SAMN05421686_107118"/>
<evidence type="ECO:0000256" key="1">
    <source>
        <dbReference type="SAM" id="MobiDB-lite"/>
    </source>
</evidence>
<accession>A0A1N7NM79</accession>
<dbReference type="OrthoDB" id="6194981at2"/>
<name>A0A1N7NM79_9GAMM</name>
<dbReference type="Proteomes" id="UP000185639">
    <property type="component" value="Unassembled WGS sequence"/>
</dbReference>
<evidence type="ECO:0000313" key="3">
    <source>
        <dbReference type="Proteomes" id="UP000185639"/>
    </source>
</evidence>
<feature type="region of interest" description="Disordered" evidence="1">
    <location>
        <begin position="286"/>
        <end position="305"/>
    </location>
</feature>
<protein>
    <submittedName>
        <fullName evidence="2">Uncharacterized protein</fullName>
    </submittedName>
</protein>
<reference evidence="3" key="1">
    <citation type="submission" date="2017-01" db="EMBL/GenBank/DDBJ databases">
        <authorList>
            <person name="Varghese N."/>
            <person name="Submissions S."/>
        </authorList>
    </citation>
    <scope>NUCLEOTIDE SEQUENCE [LARGE SCALE GENOMIC DNA]</scope>
    <source>
        <strain evidence="3">DSM 24913</strain>
    </source>
</reference>
<gene>
    <name evidence="2" type="ORF">SAMN05421686_107118</name>
</gene>
<keyword evidence="3" id="KW-1185">Reference proteome</keyword>